<dbReference type="SUPFAM" id="SSF52540">
    <property type="entry name" value="P-loop containing nucleoside triphosphate hydrolases"/>
    <property type="match status" value="1"/>
</dbReference>
<accession>A0AB34IJ57</accession>
<feature type="compositionally biased region" description="Basic and acidic residues" evidence="1">
    <location>
        <begin position="32"/>
        <end position="44"/>
    </location>
</feature>
<evidence type="ECO:0000313" key="4">
    <source>
        <dbReference type="Proteomes" id="UP001515480"/>
    </source>
</evidence>
<dbReference type="Proteomes" id="UP001515480">
    <property type="component" value="Unassembled WGS sequence"/>
</dbReference>
<proteinExistence type="predicted"/>
<organism evidence="3 4">
    <name type="scientific">Prymnesium parvum</name>
    <name type="common">Toxic golden alga</name>
    <dbReference type="NCBI Taxonomy" id="97485"/>
    <lineage>
        <taxon>Eukaryota</taxon>
        <taxon>Haptista</taxon>
        <taxon>Haptophyta</taxon>
        <taxon>Prymnesiophyceae</taxon>
        <taxon>Prymnesiales</taxon>
        <taxon>Prymnesiaceae</taxon>
        <taxon>Prymnesium</taxon>
    </lineage>
</organism>
<gene>
    <name evidence="3" type="ORF">AB1Y20_011709</name>
</gene>
<keyword evidence="2" id="KW-0732">Signal</keyword>
<dbReference type="InterPro" id="IPR027417">
    <property type="entry name" value="P-loop_NTPase"/>
</dbReference>
<feature type="signal peptide" evidence="2">
    <location>
        <begin position="1"/>
        <end position="17"/>
    </location>
</feature>
<sequence>MRRWALGCALLATLAVTARVGRRLLNHPRRAVSHDEHTSAEDVHPTPGRGVPIASLQSSTQQSNLLGPPPALLLLAPHKTGSTFFAGFLNELSKLLGLCWYTDNAAFTWKPIDHTKCSTPLCGHPPNEKEKQFTASDLGWGDCSGFVRHHLEAAATCADGLNASCQRQVSAESGFLWGPLRLPGPMRHALQLLPRQPWKWHVILHQRHPLDALISGYHSFGWRHPAAPSASVQQRREHLAKQSAVRNQTIDEYVLANAAEMHRKYLPYFELLRDPPPGVIIIRSRYEDMVTFFEHWLQGLLNALQPLYSAHRLNATHHTLMHHARAFKPDGKHKRSVLPGRFTEELQPATIAKILKQHRTWCAELGYV</sequence>
<evidence type="ECO:0000313" key="3">
    <source>
        <dbReference type="EMBL" id="KAL1499506.1"/>
    </source>
</evidence>
<dbReference type="AlphaFoldDB" id="A0AB34IJ57"/>
<dbReference type="Gene3D" id="3.40.50.300">
    <property type="entry name" value="P-loop containing nucleotide triphosphate hydrolases"/>
    <property type="match status" value="1"/>
</dbReference>
<evidence type="ECO:0008006" key="5">
    <source>
        <dbReference type="Google" id="ProtNLM"/>
    </source>
</evidence>
<evidence type="ECO:0000256" key="2">
    <source>
        <dbReference type="SAM" id="SignalP"/>
    </source>
</evidence>
<keyword evidence="4" id="KW-1185">Reference proteome</keyword>
<evidence type="ECO:0000256" key="1">
    <source>
        <dbReference type="SAM" id="MobiDB-lite"/>
    </source>
</evidence>
<comment type="caution">
    <text evidence="3">The sequence shown here is derived from an EMBL/GenBank/DDBJ whole genome shotgun (WGS) entry which is preliminary data.</text>
</comment>
<protein>
    <recommendedName>
        <fullName evidence="5">Sulfotransferase domain-containing protein</fullName>
    </recommendedName>
</protein>
<feature type="region of interest" description="Disordered" evidence="1">
    <location>
        <begin position="29"/>
        <end position="62"/>
    </location>
</feature>
<dbReference type="EMBL" id="JBGBPQ010000025">
    <property type="protein sequence ID" value="KAL1499506.1"/>
    <property type="molecule type" value="Genomic_DNA"/>
</dbReference>
<reference evidence="3 4" key="1">
    <citation type="journal article" date="2024" name="Science">
        <title>Giant polyketide synthase enzymes in the biosynthesis of giant marine polyether toxins.</title>
        <authorList>
            <person name="Fallon T.R."/>
            <person name="Shende V.V."/>
            <person name="Wierzbicki I.H."/>
            <person name="Pendleton A.L."/>
            <person name="Watervoot N.F."/>
            <person name="Auber R.P."/>
            <person name="Gonzalez D.J."/>
            <person name="Wisecaver J.H."/>
            <person name="Moore B.S."/>
        </authorList>
    </citation>
    <scope>NUCLEOTIDE SEQUENCE [LARGE SCALE GENOMIC DNA]</scope>
    <source>
        <strain evidence="3 4">12B1</strain>
    </source>
</reference>
<name>A0AB34IJ57_PRYPA</name>
<feature type="chain" id="PRO_5044268824" description="Sulfotransferase domain-containing protein" evidence="2">
    <location>
        <begin position="18"/>
        <end position="368"/>
    </location>
</feature>